<evidence type="ECO:0000259" key="1">
    <source>
        <dbReference type="Pfam" id="PF13817"/>
    </source>
</evidence>
<dbReference type="EMBL" id="JACEGA010000001">
    <property type="protein sequence ID" value="MBB2183986.1"/>
    <property type="molecule type" value="Genomic_DNA"/>
</dbReference>
<reference evidence="2 3" key="1">
    <citation type="submission" date="2020-07" db="EMBL/GenBank/DDBJ databases">
        <title>Characterization and genome sequencing of isolate MD1, a novel member within the family Lachnospiraceae.</title>
        <authorList>
            <person name="Rettenmaier R."/>
            <person name="Di Bello L."/>
            <person name="Zinser C."/>
            <person name="Scheitz K."/>
            <person name="Liebl W."/>
            <person name="Zverlov V."/>
        </authorList>
    </citation>
    <scope>NUCLEOTIDE SEQUENCE [LARGE SCALE GENOMIC DNA]</scope>
    <source>
        <strain evidence="2 3">MD1</strain>
    </source>
</reference>
<dbReference type="InterPro" id="IPR039552">
    <property type="entry name" value="IS66_C"/>
</dbReference>
<organism evidence="2 3">
    <name type="scientific">Variimorphobacter saccharofermentans</name>
    <dbReference type="NCBI Taxonomy" id="2755051"/>
    <lineage>
        <taxon>Bacteria</taxon>
        <taxon>Bacillati</taxon>
        <taxon>Bacillota</taxon>
        <taxon>Clostridia</taxon>
        <taxon>Lachnospirales</taxon>
        <taxon>Lachnospiraceae</taxon>
        <taxon>Variimorphobacter</taxon>
    </lineage>
</organism>
<proteinExistence type="predicted"/>
<dbReference type="Pfam" id="PF13817">
    <property type="entry name" value="DDE_Tnp_IS66_C"/>
    <property type="match status" value="1"/>
</dbReference>
<keyword evidence="3" id="KW-1185">Reference proteome</keyword>
<name>A0A839K2Z3_9FIRM</name>
<dbReference type="AlphaFoldDB" id="A0A839K2Z3"/>
<sequence length="58" mass="6910">MIYSITETAKLNGLRPYFYLSYLLDTMRRHQTDTNYDFIDNLLPWSSSLPENCYAPKK</sequence>
<comment type="caution">
    <text evidence="2">The sequence shown here is derived from an EMBL/GenBank/DDBJ whole genome shotgun (WGS) entry which is preliminary data.</text>
</comment>
<dbReference type="Proteomes" id="UP000574276">
    <property type="component" value="Unassembled WGS sequence"/>
</dbReference>
<protein>
    <submittedName>
        <fullName evidence="2">Transposase domain-containing protein</fullName>
    </submittedName>
</protein>
<gene>
    <name evidence="2" type="ORF">H0486_13985</name>
</gene>
<accession>A0A839K2Z3</accession>
<dbReference type="RefSeq" id="WP_323163570.1">
    <property type="nucleotide sequence ID" value="NZ_JACEGA010000001.1"/>
</dbReference>
<evidence type="ECO:0000313" key="2">
    <source>
        <dbReference type="EMBL" id="MBB2183986.1"/>
    </source>
</evidence>
<evidence type="ECO:0000313" key="3">
    <source>
        <dbReference type="Proteomes" id="UP000574276"/>
    </source>
</evidence>
<feature type="domain" description="Transposase IS66 C-terminal" evidence="1">
    <location>
        <begin position="4"/>
        <end position="45"/>
    </location>
</feature>